<dbReference type="GO" id="GO:0005634">
    <property type="term" value="C:nucleus"/>
    <property type="evidence" value="ECO:0007669"/>
    <property type="project" value="TreeGrafter"/>
</dbReference>
<dbReference type="PANTHER" id="PTHR19303">
    <property type="entry name" value="TRANSPOSON"/>
    <property type="match status" value="1"/>
</dbReference>
<keyword evidence="4" id="KW-1185">Reference proteome</keyword>
<dbReference type="EMBL" id="BMAU01021335">
    <property type="protein sequence ID" value="GFY15961.1"/>
    <property type="molecule type" value="Genomic_DNA"/>
</dbReference>
<accession>A0A8X6SPK5</accession>
<evidence type="ECO:0000313" key="4">
    <source>
        <dbReference type="Proteomes" id="UP000887159"/>
    </source>
</evidence>
<dbReference type="InterPro" id="IPR050863">
    <property type="entry name" value="CenT-Element_Derived"/>
</dbReference>
<comment type="caution">
    <text evidence="3">The sequence shown here is derived from an EMBL/GenBank/DDBJ whole genome shotgun (WGS) entry which is preliminary data.</text>
</comment>
<name>A0A8X6SPK5_TRICX</name>
<dbReference type="GO" id="GO:0003677">
    <property type="term" value="F:DNA binding"/>
    <property type="evidence" value="ECO:0007669"/>
    <property type="project" value="TreeGrafter"/>
</dbReference>
<gene>
    <name evidence="3" type="primary">103308556</name>
    <name evidence="3" type="ORF">TNCV_1286061</name>
</gene>
<feature type="region of interest" description="Disordered" evidence="1">
    <location>
        <begin position="115"/>
        <end position="139"/>
    </location>
</feature>
<feature type="domain" description="DDE-1" evidence="2">
    <location>
        <begin position="1"/>
        <end position="61"/>
    </location>
</feature>
<proteinExistence type="predicted"/>
<dbReference type="PANTHER" id="PTHR19303:SF73">
    <property type="entry name" value="PROTEIN PDC2"/>
    <property type="match status" value="1"/>
</dbReference>
<dbReference type="Proteomes" id="UP000887159">
    <property type="component" value="Unassembled WGS sequence"/>
</dbReference>
<evidence type="ECO:0000313" key="3">
    <source>
        <dbReference type="EMBL" id="GFY15961.1"/>
    </source>
</evidence>
<reference evidence="3" key="1">
    <citation type="submission" date="2020-08" db="EMBL/GenBank/DDBJ databases">
        <title>Multicomponent nature underlies the extraordinary mechanical properties of spider dragline silk.</title>
        <authorList>
            <person name="Kono N."/>
            <person name="Nakamura H."/>
            <person name="Mori M."/>
            <person name="Yoshida Y."/>
            <person name="Ohtoshi R."/>
            <person name="Malay A.D."/>
            <person name="Moran D.A.P."/>
            <person name="Tomita M."/>
            <person name="Numata K."/>
            <person name="Arakawa K."/>
        </authorList>
    </citation>
    <scope>NUCLEOTIDE SEQUENCE</scope>
</reference>
<organism evidence="3 4">
    <name type="scientific">Trichonephila clavipes</name>
    <name type="common">Golden silk orbweaver</name>
    <name type="synonym">Nephila clavipes</name>
    <dbReference type="NCBI Taxonomy" id="2585209"/>
    <lineage>
        <taxon>Eukaryota</taxon>
        <taxon>Metazoa</taxon>
        <taxon>Ecdysozoa</taxon>
        <taxon>Arthropoda</taxon>
        <taxon>Chelicerata</taxon>
        <taxon>Arachnida</taxon>
        <taxon>Araneae</taxon>
        <taxon>Araneomorphae</taxon>
        <taxon>Entelegynae</taxon>
        <taxon>Araneoidea</taxon>
        <taxon>Nephilidae</taxon>
        <taxon>Trichonephila</taxon>
    </lineage>
</organism>
<sequence>MTGDLFKNWIHQLDAIFGKQKRKVILFVDNCPAHPKDIPTTNIKIVFLPPTATSKLQPLDQDEPNTTDNIISNITETEEILQNFPDYAAVDDALITSSTRTLGDIIAYSLSLTTSDPVGSEREKSDSEEEDDHLPTPSVSAGLQIVGELKKLISTMENAEDMLTYVNRIDNFLSTHATKNLKQSTLDRFLSGQ</sequence>
<evidence type="ECO:0000259" key="2">
    <source>
        <dbReference type="Pfam" id="PF03184"/>
    </source>
</evidence>
<protein>
    <submittedName>
        <fullName evidence="3">HTH CENPB-type domain-containing protein</fullName>
    </submittedName>
</protein>
<dbReference type="AlphaFoldDB" id="A0A8X6SPK5"/>
<dbReference type="Pfam" id="PF03184">
    <property type="entry name" value="DDE_1"/>
    <property type="match status" value="1"/>
</dbReference>
<evidence type="ECO:0000256" key="1">
    <source>
        <dbReference type="SAM" id="MobiDB-lite"/>
    </source>
</evidence>
<dbReference type="InterPro" id="IPR004875">
    <property type="entry name" value="DDE_SF_endonuclease_dom"/>
</dbReference>